<proteinExistence type="predicted"/>
<dbReference type="Proteomes" id="UP000756346">
    <property type="component" value="Unassembled WGS sequence"/>
</dbReference>
<sequence>MAARLQAQFNGGGDGRETVVTLPDFVRSVEEYTARELSVEEDRVAAFAGLVTATAASRAHEQSEQALLKHGHPLPYFETLLTWQHVLQYDSHGPRNHQMVRRPMFGEPFVPSWSWAAAGMKVQFLDRGSGRPSAAWFEFAPLGDIHVLGLPTEAMVRDLSRRFGVSSPDSIMALARLERMSEPTSTYPPTYMELDGPPAYRVEANAMPPQLDPSLRGQATSKLPQLHLVTVTFSAYLYFAESGSKRLILQQRATGAFASSIIENWSIPPAGKDSAARRRSFWKEVIRLNGKHSRGASPGRCKSIPVGYDESSGLGKFCVIAGLGHIYIMALAETDWALPSSSPTIPVMARLGLCRVSQVADQAALVDIMSEGGAKWQRICIV</sequence>
<protein>
    <submittedName>
        <fullName evidence="1">Uncharacterized protein</fullName>
    </submittedName>
</protein>
<dbReference type="GeneID" id="70184983"/>
<dbReference type="AlphaFoldDB" id="A0A9P8XUA5"/>
<comment type="caution">
    <text evidence="1">The sequence shown here is derived from an EMBL/GenBank/DDBJ whole genome shotgun (WGS) entry which is preliminary data.</text>
</comment>
<dbReference type="EMBL" id="JAGTJQ010000011">
    <property type="protein sequence ID" value="KAH7018041.1"/>
    <property type="molecule type" value="Genomic_DNA"/>
</dbReference>
<gene>
    <name evidence="1" type="ORF">B0I36DRAFT_335210</name>
</gene>
<keyword evidence="2" id="KW-1185">Reference proteome</keyword>
<reference evidence="1" key="1">
    <citation type="journal article" date="2021" name="Nat. Commun.">
        <title>Genetic determinants of endophytism in the Arabidopsis root mycobiome.</title>
        <authorList>
            <person name="Mesny F."/>
            <person name="Miyauchi S."/>
            <person name="Thiergart T."/>
            <person name="Pickel B."/>
            <person name="Atanasova L."/>
            <person name="Karlsson M."/>
            <person name="Huettel B."/>
            <person name="Barry K.W."/>
            <person name="Haridas S."/>
            <person name="Chen C."/>
            <person name="Bauer D."/>
            <person name="Andreopoulos W."/>
            <person name="Pangilinan J."/>
            <person name="LaButti K."/>
            <person name="Riley R."/>
            <person name="Lipzen A."/>
            <person name="Clum A."/>
            <person name="Drula E."/>
            <person name="Henrissat B."/>
            <person name="Kohler A."/>
            <person name="Grigoriev I.V."/>
            <person name="Martin F.M."/>
            <person name="Hacquard S."/>
        </authorList>
    </citation>
    <scope>NUCLEOTIDE SEQUENCE</scope>
    <source>
        <strain evidence="1">MPI-CAGE-CH-0230</strain>
    </source>
</reference>
<dbReference type="OrthoDB" id="5428863at2759"/>
<accession>A0A9P8XUA5</accession>
<organism evidence="1 2">
    <name type="scientific">Microdochium trichocladiopsis</name>
    <dbReference type="NCBI Taxonomy" id="1682393"/>
    <lineage>
        <taxon>Eukaryota</taxon>
        <taxon>Fungi</taxon>
        <taxon>Dikarya</taxon>
        <taxon>Ascomycota</taxon>
        <taxon>Pezizomycotina</taxon>
        <taxon>Sordariomycetes</taxon>
        <taxon>Xylariomycetidae</taxon>
        <taxon>Xylariales</taxon>
        <taxon>Microdochiaceae</taxon>
        <taxon>Microdochium</taxon>
    </lineage>
</organism>
<evidence type="ECO:0000313" key="2">
    <source>
        <dbReference type="Proteomes" id="UP000756346"/>
    </source>
</evidence>
<dbReference type="RefSeq" id="XP_046006308.1">
    <property type="nucleotide sequence ID" value="XM_046155437.1"/>
</dbReference>
<evidence type="ECO:0000313" key="1">
    <source>
        <dbReference type="EMBL" id="KAH7018041.1"/>
    </source>
</evidence>
<name>A0A9P8XUA5_9PEZI</name>